<protein>
    <submittedName>
        <fullName evidence="1">Uncharacterized protein</fullName>
    </submittedName>
</protein>
<sequence>MRLPVPPIQLPVSVKSLYYHYLDLNHSHSSTLTPNSGTMKIVGTEFLDNAPIFRNGGEVTVVIPDRERIRFGKSVSAFSLPEYSIIFESSMGPEEEDWKRGWISYVGLLSKDPNSNCFLVTTTTVHWAKSPPPSFWTYAQYGPCVTGVFRVVKCSDKISATEVGSDIFQSSSSSPSTSVFEKTFPSSPQQTPPTGIYNHVVPSYTNPPPHNAISYRSFPLIRTAPP</sequence>
<evidence type="ECO:0000313" key="1">
    <source>
        <dbReference type="EMBL" id="KAI7949064.1"/>
    </source>
</evidence>
<dbReference type="Proteomes" id="UP001060170">
    <property type="component" value="Chromosome 8"/>
</dbReference>
<accession>A0ACC0E9T4</accession>
<reference evidence="2" key="1">
    <citation type="journal article" date="2018" name="BMC Genomics">
        <title>Genomic insights into host adaptation between the wheat stripe rust pathogen (Puccinia striiformis f. sp. tritici) and the barley stripe rust pathogen (Puccinia striiformis f. sp. hordei).</title>
        <authorList>
            <person name="Xia C."/>
            <person name="Wang M."/>
            <person name="Yin C."/>
            <person name="Cornejo O.E."/>
            <person name="Hulbert S.H."/>
            <person name="Chen X."/>
        </authorList>
    </citation>
    <scope>NUCLEOTIDE SEQUENCE [LARGE SCALE GENOMIC DNA]</scope>
    <source>
        <strain evidence="2">93-210</strain>
    </source>
</reference>
<gene>
    <name evidence="1" type="ORF">MJO28_007885</name>
</gene>
<evidence type="ECO:0000313" key="2">
    <source>
        <dbReference type="Proteomes" id="UP001060170"/>
    </source>
</evidence>
<dbReference type="EMBL" id="CM045872">
    <property type="protein sequence ID" value="KAI7949064.1"/>
    <property type="molecule type" value="Genomic_DNA"/>
</dbReference>
<proteinExistence type="predicted"/>
<comment type="caution">
    <text evidence="1">The sequence shown here is derived from an EMBL/GenBank/DDBJ whole genome shotgun (WGS) entry which is preliminary data.</text>
</comment>
<reference evidence="1 2" key="3">
    <citation type="journal article" date="2022" name="Microbiol. Spectr.">
        <title>Folding features and dynamics of 3D genome architecture in plant fungal pathogens.</title>
        <authorList>
            <person name="Xia C."/>
        </authorList>
    </citation>
    <scope>NUCLEOTIDE SEQUENCE [LARGE SCALE GENOMIC DNA]</scope>
    <source>
        <strain evidence="1 2">93-210</strain>
    </source>
</reference>
<name>A0ACC0E9T4_9BASI</name>
<keyword evidence="2" id="KW-1185">Reference proteome</keyword>
<reference evidence="2" key="2">
    <citation type="journal article" date="2018" name="Mol. Plant Microbe Interact.">
        <title>Genome sequence resources for the wheat stripe rust pathogen (Puccinia striiformis f. sp. tritici) and the barley stripe rust pathogen (Puccinia striiformis f. sp. hordei).</title>
        <authorList>
            <person name="Xia C."/>
            <person name="Wang M."/>
            <person name="Yin C."/>
            <person name="Cornejo O.E."/>
            <person name="Hulbert S.H."/>
            <person name="Chen X."/>
        </authorList>
    </citation>
    <scope>NUCLEOTIDE SEQUENCE [LARGE SCALE GENOMIC DNA]</scope>
    <source>
        <strain evidence="2">93-210</strain>
    </source>
</reference>
<organism evidence="1 2">
    <name type="scientific">Puccinia striiformis f. sp. tritici</name>
    <dbReference type="NCBI Taxonomy" id="168172"/>
    <lineage>
        <taxon>Eukaryota</taxon>
        <taxon>Fungi</taxon>
        <taxon>Dikarya</taxon>
        <taxon>Basidiomycota</taxon>
        <taxon>Pucciniomycotina</taxon>
        <taxon>Pucciniomycetes</taxon>
        <taxon>Pucciniales</taxon>
        <taxon>Pucciniaceae</taxon>
        <taxon>Puccinia</taxon>
    </lineage>
</organism>